<dbReference type="OrthoDB" id="7698743at2759"/>
<accession>A0A026WXG6</accession>
<dbReference type="Gene3D" id="3.40.1440.10">
    <property type="entry name" value="GIY-YIG endonuclease"/>
    <property type="match status" value="1"/>
</dbReference>
<keyword evidence="3" id="KW-1185">Reference proteome</keyword>
<evidence type="ECO:0000313" key="2">
    <source>
        <dbReference type="EMBL" id="EZA60750.1"/>
    </source>
</evidence>
<reference evidence="2 3" key="1">
    <citation type="journal article" date="2014" name="Curr. Biol.">
        <title>The genome of the clonal raider ant Cerapachys biroi.</title>
        <authorList>
            <person name="Oxley P.R."/>
            <person name="Ji L."/>
            <person name="Fetter-Pruneda I."/>
            <person name="McKenzie S.K."/>
            <person name="Li C."/>
            <person name="Hu H."/>
            <person name="Zhang G."/>
            <person name="Kronauer D.J."/>
        </authorList>
    </citation>
    <scope>NUCLEOTIDE SEQUENCE [LARGE SCALE GENOMIC DNA]</scope>
</reference>
<feature type="non-terminal residue" evidence="2">
    <location>
        <position position="1"/>
    </location>
</feature>
<evidence type="ECO:0000313" key="3">
    <source>
        <dbReference type="Proteomes" id="UP000053097"/>
    </source>
</evidence>
<sequence length="133" mass="15630">NIDFAYTVHKRLNCLIKLGKDRLINGQHMGVAYKIECENCEACYIGQTKRHLETRVKEHRSDISKDDNCLSVVSKHRALNDHNFDWCNTKILHHENHRRKREITEMVFIKKHSNSINMQKDTEDLPAAYVSIL</sequence>
<proteinExistence type="predicted"/>
<protein>
    <recommendedName>
        <fullName evidence="1">GIY-YIG domain-containing protein</fullName>
    </recommendedName>
</protein>
<dbReference type="InterPro" id="IPR000305">
    <property type="entry name" value="GIY-YIG_endonuc"/>
</dbReference>
<dbReference type="Proteomes" id="UP000053097">
    <property type="component" value="Unassembled WGS sequence"/>
</dbReference>
<gene>
    <name evidence="2" type="ORF">X777_13990</name>
</gene>
<organism evidence="2 3">
    <name type="scientific">Ooceraea biroi</name>
    <name type="common">Clonal raider ant</name>
    <name type="synonym">Cerapachys biroi</name>
    <dbReference type="NCBI Taxonomy" id="2015173"/>
    <lineage>
        <taxon>Eukaryota</taxon>
        <taxon>Metazoa</taxon>
        <taxon>Ecdysozoa</taxon>
        <taxon>Arthropoda</taxon>
        <taxon>Hexapoda</taxon>
        <taxon>Insecta</taxon>
        <taxon>Pterygota</taxon>
        <taxon>Neoptera</taxon>
        <taxon>Endopterygota</taxon>
        <taxon>Hymenoptera</taxon>
        <taxon>Apocrita</taxon>
        <taxon>Aculeata</taxon>
        <taxon>Formicoidea</taxon>
        <taxon>Formicidae</taxon>
        <taxon>Dorylinae</taxon>
        <taxon>Ooceraea</taxon>
    </lineage>
</organism>
<dbReference type="InterPro" id="IPR035901">
    <property type="entry name" value="GIY-YIG_endonuc_sf"/>
</dbReference>
<dbReference type="EMBL" id="KK107069">
    <property type="protein sequence ID" value="EZA60750.1"/>
    <property type="molecule type" value="Genomic_DNA"/>
</dbReference>
<evidence type="ECO:0000259" key="1">
    <source>
        <dbReference type="SMART" id="SM00465"/>
    </source>
</evidence>
<dbReference type="SUPFAM" id="SSF82771">
    <property type="entry name" value="GIY-YIG endonuclease"/>
    <property type="match status" value="1"/>
</dbReference>
<dbReference type="AlphaFoldDB" id="A0A026WXG6"/>
<dbReference type="SMART" id="SM00465">
    <property type="entry name" value="GIYc"/>
    <property type="match status" value="1"/>
</dbReference>
<name>A0A026WXG6_OOCBI</name>
<feature type="domain" description="GIY-YIG" evidence="1">
    <location>
        <begin position="29"/>
        <end position="122"/>
    </location>
</feature>
<dbReference type="CDD" id="cd10442">
    <property type="entry name" value="GIY-YIG_PLEs"/>
    <property type="match status" value="1"/>
</dbReference>